<sequence>MISKIPKWVGDLFGNAMRPNVKVLETSYISPQVKKIRFQGDISKWSFQIGYASVVRVSETEFRNYTVAYHDTKNGIFDIVFHIHGQGVGSKYIGTLQTNDELFISPPRGKILYDPSVKQQFFLGDETSLGVACALFLLLKKNNHQFQFYFELVEQNKSVPELLGLENFTVFPKNGSFRNEKWTSNLPLFKTEEWNAANFALVGNVKSVQTFRKVLKSKTQGNVYSQGYWLEGKKGL</sequence>
<reference evidence="2 3" key="1">
    <citation type="journal article" date="2020" name="Syst. Appl. Microbiol.">
        <title>Arthrospiribacter ruber gen. nov., sp. nov., a novel bacterium isolated from Arthrospira cultures.</title>
        <authorList>
            <person name="Waleron M."/>
            <person name="Misztak A."/>
            <person name="Waleron M.M."/>
            <person name="Furmaniak M."/>
            <person name="Mrozik A."/>
            <person name="Waleron K."/>
        </authorList>
    </citation>
    <scope>NUCLEOTIDE SEQUENCE [LARGE SCALE GENOMIC DNA]</scope>
    <source>
        <strain evidence="2 3">DPMB0001</strain>
    </source>
</reference>
<proteinExistence type="predicted"/>
<dbReference type="Pfam" id="PF00970">
    <property type="entry name" value="FAD_binding_6"/>
    <property type="match status" value="1"/>
</dbReference>
<evidence type="ECO:0000259" key="1">
    <source>
        <dbReference type="PROSITE" id="PS51384"/>
    </source>
</evidence>
<feature type="domain" description="FAD-binding FR-type" evidence="1">
    <location>
        <begin position="16"/>
        <end position="114"/>
    </location>
</feature>
<keyword evidence="3" id="KW-1185">Reference proteome</keyword>
<name>A0A951IWH1_9BACT</name>
<evidence type="ECO:0000313" key="2">
    <source>
        <dbReference type="EMBL" id="MBW3466923.1"/>
    </source>
</evidence>
<dbReference type="InterPro" id="IPR039374">
    <property type="entry name" value="SIP_fam"/>
</dbReference>
<organism evidence="2 3">
    <name type="scientific">Arthrospiribacter ruber</name>
    <dbReference type="NCBI Taxonomy" id="2487934"/>
    <lineage>
        <taxon>Bacteria</taxon>
        <taxon>Pseudomonadati</taxon>
        <taxon>Bacteroidota</taxon>
        <taxon>Cytophagia</taxon>
        <taxon>Cytophagales</taxon>
        <taxon>Cyclobacteriaceae</taxon>
        <taxon>Arthrospiribacter</taxon>
    </lineage>
</organism>
<dbReference type="AlphaFoldDB" id="A0A951IWH1"/>
<gene>
    <name evidence="2" type="ORF">EGN73_03760</name>
</gene>
<evidence type="ECO:0000313" key="3">
    <source>
        <dbReference type="Proteomes" id="UP000727490"/>
    </source>
</evidence>
<dbReference type="PROSITE" id="PS51384">
    <property type="entry name" value="FAD_FR"/>
    <property type="match status" value="1"/>
</dbReference>
<dbReference type="EMBL" id="RPHB01000002">
    <property type="protein sequence ID" value="MBW3466923.1"/>
    <property type="molecule type" value="Genomic_DNA"/>
</dbReference>
<dbReference type="GO" id="GO:0016491">
    <property type="term" value="F:oxidoreductase activity"/>
    <property type="evidence" value="ECO:0007669"/>
    <property type="project" value="InterPro"/>
</dbReference>
<accession>A0A951IWH1</accession>
<protein>
    <submittedName>
        <fullName evidence="2">Siderophore-interacting protein</fullName>
    </submittedName>
</protein>
<dbReference type="InterPro" id="IPR017927">
    <property type="entry name" value="FAD-bd_FR_type"/>
</dbReference>
<dbReference type="PANTHER" id="PTHR30157:SF0">
    <property type="entry name" value="NADPH-DEPENDENT FERRIC-CHELATE REDUCTASE"/>
    <property type="match status" value="1"/>
</dbReference>
<dbReference type="Proteomes" id="UP000727490">
    <property type="component" value="Unassembled WGS sequence"/>
</dbReference>
<dbReference type="PANTHER" id="PTHR30157">
    <property type="entry name" value="FERRIC REDUCTASE, NADPH-DEPENDENT"/>
    <property type="match status" value="1"/>
</dbReference>
<dbReference type="RefSeq" id="WP_219287138.1">
    <property type="nucleotide sequence ID" value="NZ_RPHB01000002.1"/>
</dbReference>
<comment type="caution">
    <text evidence="2">The sequence shown here is derived from an EMBL/GenBank/DDBJ whole genome shotgun (WGS) entry which is preliminary data.</text>
</comment>
<dbReference type="InterPro" id="IPR008333">
    <property type="entry name" value="Cbr1-like_FAD-bd_dom"/>
</dbReference>